<accession>E6W4V0</accession>
<sequence>MPIYEYQCSTCSHQFEKMEKMDAPKTTNCPQCQAQAQRQISLSAFALKGGGWYSDGYGTSKASAPASPCAASGGCPSAGQCAAASS</sequence>
<evidence type="ECO:0000313" key="2">
    <source>
        <dbReference type="EMBL" id="ADU64828.1"/>
    </source>
</evidence>
<gene>
    <name evidence="2" type="ordered locus">Selin_0069</name>
</gene>
<dbReference type="SMART" id="SM00834">
    <property type="entry name" value="CxxC_CXXC_SSSS"/>
    <property type="match status" value="1"/>
</dbReference>
<evidence type="ECO:0000259" key="1">
    <source>
        <dbReference type="SMART" id="SM00834"/>
    </source>
</evidence>
<reference evidence="2 3" key="1">
    <citation type="submission" date="2010-12" db="EMBL/GenBank/DDBJ databases">
        <title>Complete sequence of Desulfurispirillum indicum S5.</title>
        <authorList>
            <consortium name="US DOE Joint Genome Institute"/>
            <person name="Lucas S."/>
            <person name="Copeland A."/>
            <person name="Lapidus A."/>
            <person name="Cheng J.-F."/>
            <person name="Goodwin L."/>
            <person name="Pitluck S."/>
            <person name="Chertkov O."/>
            <person name="Held B."/>
            <person name="Detter J.C."/>
            <person name="Han C."/>
            <person name="Tapia R."/>
            <person name="Land M."/>
            <person name="Hauser L."/>
            <person name="Kyrpides N."/>
            <person name="Ivanova N."/>
            <person name="Mikhailova N."/>
            <person name="Haggblom M."/>
            <person name="Rauschenbach I."/>
            <person name="Bini E."/>
            <person name="Woyke T."/>
        </authorList>
    </citation>
    <scope>NUCLEOTIDE SEQUENCE [LARGE SCALE GENOMIC DNA]</scope>
    <source>
        <strain evidence="3">ATCC BAA-1389 / DSM 22839 / S5</strain>
    </source>
</reference>
<keyword evidence="3" id="KW-1185">Reference proteome</keyword>
<dbReference type="PANTHER" id="PTHR34404">
    <property type="entry name" value="REGULATORY PROTEIN, FMDB FAMILY"/>
    <property type="match status" value="1"/>
</dbReference>
<dbReference type="STRING" id="653733.Selin_0069"/>
<dbReference type="InParanoid" id="E6W4V0"/>
<evidence type="ECO:0000313" key="3">
    <source>
        <dbReference type="Proteomes" id="UP000002572"/>
    </source>
</evidence>
<dbReference type="OrthoDB" id="9813321at2"/>
<dbReference type="EMBL" id="CP002432">
    <property type="protein sequence ID" value="ADU64828.1"/>
    <property type="molecule type" value="Genomic_DNA"/>
</dbReference>
<dbReference type="HOGENOM" id="CLU_136025_3_1_0"/>
<dbReference type="NCBIfam" id="TIGR02605">
    <property type="entry name" value="CxxC_CxxC_SSSS"/>
    <property type="match status" value="1"/>
</dbReference>
<dbReference type="KEGG" id="din:Selin_0069"/>
<organism evidence="2 3">
    <name type="scientific">Desulfurispirillum indicum (strain ATCC BAA-1389 / DSM 22839 / S5)</name>
    <dbReference type="NCBI Taxonomy" id="653733"/>
    <lineage>
        <taxon>Bacteria</taxon>
        <taxon>Pseudomonadati</taxon>
        <taxon>Chrysiogenota</taxon>
        <taxon>Chrysiogenia</taxon>
        <taxon>Chrysiogenales</taxon>
        <taxon>Chrysiogenaceae</taxon>
        <taxon>Desulfurispirillum</taxon>
    </lineage>
</organism>
<dbReference type="PANTHER" id="PTHR34404:SF2">
    <property type="entry name" value="CONSERVED SERINE RICH PROTEIN"/>
    <property type="match status" value="1"/>
</dbReference>
<protein>
    <submittedName>
        <fullName evidence="2">Regulatory protein, FmdB family</fullName>
    </submittedName>
</protein>
<dbReference type="eggNOG" id="COG2331">
    <property type="taxonomic scope" value="Bacteria"/>
</dbReference>
<proteinExistence type="predicted"/>
<dbReference type="AlphaFoldDB" id="E6W4V0"/>
<name>E6W4V0_DESIS</name>
<dbReference type="RefSeq" id="WP_013504717.1">
    <property type="nucleotide sequence ID" value="NC_014836.1"/>
</dbReference>
<dbReference type="InterPro" id="IPR013429">
    <property type="entry name" value="Regulatory_FmdB_Zinc_ribbon"/>
</dbReference>
<dbReference type="SUPFAM" id="SSF57802">
    <property type="entry name" value="Rubredoxin-like"/>
    <property type="match status" value="1"/>
</dbReference>
<feature type="domain" description="Putative regulatory protein FmdB zinc ribbon" evidence="1">
    <location>
        <begin position="1"/>
        <end position="41"/>
    </location>
</feature>
<dbReference type="Proteomes" id="UP000002572">
    <property type="component" value="Chromosome"/>
</dbReference>
<dbReference type="Pfam" id="PF09723">
    <property type="entry name" value="Zn_ribbon_8"/>
    <property type="match status" value="1"/>
</dbReference>